<organism evidence="2 3">
    <name type="scientific">Steroidobacter gossypii</name>
    <dbReference type="NCBI Taxonomy" id="2805490"/>
    <lineage>
        <taxon>Bacteria</taxon>
        <taxon>Pseudomonadati</taxon>
        <taxon>Pseudomonadota</taxon>
        <taxon>Gammaproteobacteria</taxon>
        <taxon>Steroidobacterales</taxon>
        <taxon>Steroidobacteraceae</taxon>
        <taxon>Steroidobacter</taxon>
    </lineage>
</organism>
<name>A0ABS1WU19_9GAMM</name>
<dbReference type="PANTHER" id="PTHR34406:SF1">
    <property type="entry name" value="PROTEIN YCEI"/>
    <property type="match status" value="1"/>
</dbReference>
<protein>
    <submittedName>
        <fullName evidence="2">YceI family protein</fullName>
    </submittedName>
</protein>
<dbReference type="InterPro" id="IPR036761">
    <property type="entry name" value="TTHA0802/YceI-like_sf"/>
</dbReference>
<comment type="caution">
    <text evidence="2">The sequence shown here is derived from an EMBL/GenBank/DDBJ whole genome shotgun (WGS) entry which is preliminary data.</text>
</comment>
<evidence type="ECO:0000259" key="1">
    <source>
        <dbReference type="SMART" id="SM00867"/>
    </source>
</evidence>
<feature type="domain" description="Lipid/polyisoprenoid-binding YceI-like" evidence="1">
    <location>
        <begin position="17"/>
        <end position="176"/>
    </location>
</feature>
<dbReference type="EMBL" id="JAEVLS010000001">
    <property type="protein sequence ID" value="MBM0104470.1"/>
    <property type="molecule type" value="Genomic_DNA"/>
</dbReference>
<proteinExistence type="predicted"/>
<dbReference type="PANTHER" id="PTHR34406">
    <property type="entry name" value="PROTEIN YCEI"/>
    <property type="match status" value="1"/>
</dbReference>
<keyword evidence="3" id="KW-1185">Reference proteome</keyword>
<dbReference type="Pfam" id="PF04264">
    <property type="entry name" value="YceI"/>
    <property type="match status" value="1"/>
</dbReference>
<dbReference type="SMART" id="SM00867">
    <property type="entry name" value="YceI"/>
    <property type="match status" value="1"/>
</dbReference>
<gene>
    <name evidence="2" type="ORF">JM946_06915</name>
</gene>
<evidence type="ECO:0000313" key="3">
    <source>
        <dbReference type="Proteomes" id="UP000661077"/>
    </source>
</evidence>
<dbReference type="Gene3D" id="2.40.128.110">
    <property type="entry name" value="Lipid/polyisoprenoid-binding, YceI-like"/>
    <property type="match status" value="1"/>
</dbReference>
<dbReference type="InterPro" id="IPR007372">
    <property type="entry name" value="Lipid/polyisoprenoid-bd_YceI"/>
</dbReference>
<reference evidence="2 3" key="1">
    <citation type="journal article" date="2021" name="Int. J. Syst. Evol. Microbiol.">
        <title>Steroidobacter gossypii sp. nov., isolated from soil of cotton cropping field.</title>
        <authorList>
            <person name="Huang R."/>
            <person name="Yang S."/>
            <person name="Zhen C."/>
            <person name="Liu W."/>
        </authorList>
    </citation>
    <scope>NUCLEOTIDE SEQUENCE [LARGE SCALE GENOMIC DNA]</scope>
    <source>
        <strain evidence="2 3">S1-65</strain>
    </source>
</reference>
<dbReference type="Proteomes" id="UP000661077">
    <property type="component" value="Unassembled WGS sequence"/>
</dbReference>
<accession>A0ABS1WU19</accession>
<evidence type="ECO:0000313" key="2">
    <source>
        <dbReference type="EMBL" id="MBM0104470.1"/>
    </source>
</evidence>
<sequence>MHIHVFRGGTLARLGHNHVITSRSVTGRAWLHPRFTASGFELSFPVAELVVDDPQARQAAGSDFPPEIPTADQEGTKKNMLRPEVLDAQKYPKVTFRSASISGSLQAPRITARITIKDVSREVVVPASIALNGKRLTARGELEILQTEFGMKPFSVALGALAVQDRLRVRFDLVAVKR</sequence>
<dbReference type="SUPFAM" id="SSF101874">
    <property type="entry name" value="YceI-like"/>
    <property type="match status" value="1"/>
</dbReference>